<protein>
    <submittedName>
        <fullName evidence="1">Uncharacterized protein</fullName>
    </submittedName>
</protein>
<name>A0A174JYZ1_9FIRM</name>
<gene>
    <name evidence="1" type="ORF">ERS852491_04119</name>
</gene>
<evidence type="ECO:0000313" key="2">
    <source>
        <dbReference type="Proteomes" id="UP000095544"/>
    </source>
</evidence>
<organism evidence="1 2">
    <name type="scientific">Faecalicatena contorta</name>
    <dbReference type="NCBI Taxonomy" id="39482"/>
    <lineage>
        <taxon>Bacteria</taxon>
        <taxon>Bacillati</taxon>
        <taxon>Bacillota</taxon>
        <taxon>Clostridia</taxon>
        <taxon>Lachnospirales</taxon>
        <taxon>Lachnospiraceae</taxon>
        <taxon>Faecalicatena</taxon>
    </lineage>
</organism>
<evidence type="ECO:0000313" key="1">
    <source>
        <dbReference type="EMBL" id="CUP05053.1"/>
    </source>
</evidence>
<dbReference type="AlphaFoldDB" id="A0A174JYZ1"/>
<dbReference type="Proteomes" id="UP000095544">
    <property type="component" value="Unassembled WGS sequence"/>
</dbReference>
<accession>A0A174JYZ1</accession>
<dbReference type="RefSeq" id="WP_050642132.1">
    <property type="nucleotide sequence ID" value="NZ_CABKUE010000009.1"/>
</dbReference>
<dbReference type="EMBL" id="CYZU01000052">
    <property type="protein sequence ID" value="CUP05053.1"/>
    <property type="molecule type" value="Genomic_DNA"/>
</dbReference>
<sequence length="81" mass="10020">MLPDMNYEQKKKFWNFVYMDDFEFFYKFIADLSDEEQIRFFEETPDFLSDYLNNNEAADLEEDVIYQRIMKEISQLSESDR</sequence>
<proteinExistence type="predicted"/>
<reference evidence="1 2" key="1">
    <citation type="submission" date="2015-09" db="EMBL/GenBank/DDBJ databases">
        <authorList>
            <consortium name="Pathogen Informatics"/>
        </authorList>
    </citation>
    <scope>NUCLEOTIDE SEQUENCE [LARGE SCALE GENOMIC DNA]</scope>
    <source>
        <strain evidence="1 2">2789STDY5834876</strain>
    </source>
</reference>